<dbReference type="Proteomes" id="UP001165492">
    <property type="component" value="Unassembled WGS sequence"/>
</dbReference>
<evidence type="ECO:0000313" key="2">
    <source>
        <dbReference type="EMBL" id="MCC5465464.1"/>
    </source>
</evidence>
<dbReference type="EMBL" id="JAJHJB010000009">
    <property type="protein sequence ID" value="MCC5465464.1"/>
    <property type="molecule type" value="Genomic_DNA"/>
</dbReference>
<reference evidence="2" key="1">
    <citation type="submission" date="2021-11" db="EMBL/GenBank/DDBJ databases">
        <title>Description of a new species Pelosinus isolated from the bottom sediments of Lake Baikal.</title>
        <authorList>
            <person name="Zakharyuk A."/>
        </authorList>
    </citation>
    <scope>NUCLEOTIDE SEQUENCE</scope>
    <source>
        <strain evidence="2">Bkl1</strain>
    </source>
</reference>
<evidence type="ECO:0000259" key="1">
    <source>
        <dbReference type="Pfam" id="PF13026"/>
    </source>
</evidence>
<accession>A0ABS8HSF4</accession>
<keyword evidence="3" id="KW-1185">Reference proteome</keyword>
<gene>
    <name evidence="2" type="ORF">LMF89_08830</name>
</gene>
<dbReference type="InterPro" id="IPR024981">
    <property type="entry name" value="DUF3887"/>
</dbReference>
<evidence type="ECO:0000313" key="3">
    <source>
        <dbReference type="Proteomes" id="UP001165492"/>
    </source>
</evidence>
<feature type="domain" description="DUF3887" evidence="1">
    <location>
        <begin position="41"/>
        <end position="120"/>
    </location>
</feature>
<organism evidence="2 3">
    <name type="scientific">Pelosinus baikalensis</name>
    <dbReference type="NCBI Taxonomy" id="2892015"/>
    <lineage>
        <taxon>Bacteria</taxon>
        <taxon>Bacillati</taxon>
        <taxon>Bacillota</taxon>
        <taxon>Negativicutes</taxon>
        <taxon>Selenomonadales</taxon>
        <taxon>Sporomusaceae</taxon>
        <taxon>Pelosinus</taxon>
    </lineage>
</organism>
<proteinExistence type="predicted"/>
<name>A0ABS8HSF4_9FIRM</name>
<dbReference type="Pfam" id="PF13026">
    <property type="entry name" value="DUF3887"/>
    <property type="match status" value="1"/>
</dbReference>
<protein>
    <submittedName>
        <fullName evidence="2">DUF3887 domain-containing protein</fullName>
    </submittedName>
</protein>
<comment type="caution">
    <text evidence="2">The sequence shown here is derived from an EMBL/GenBank/DDBJ whole genome shotgun (WGS) entry which is preliminary data.</text>
</comment>
<sequence length="145" mass="16638">MIILVCVATPCFAAKQNRESQEIWSYGEEIRKIADPATENMLLMLNEGNYNQYSRNFSPQMKAAVPESKFREIDATIKGTYGTYLSKEFMSIEIRENYITVSYKGTFSQGQEPVLIRSVFTQEDGKTCIAGFWLNPLKLVEKIRE</sequence>
<dbReference type="Gene3D" id="3.10.450.590">
    <property type="match status" value="1"/>
</dbReference>